<dbReference type="SUPFAM" id="SSF56059">
    <property type="entry name" value="Glutathione synthetase ATP-binding domain-like"/>
    <property type="match status" value="1"/>
</dbReference>
<dbReference type="EMBL" id="CP102290">
    <property type="protein sequence ID" value="UWP58122.1"/>
    <property type="molecule type" value="Genomic_DNA"/>
</dbReference>
<proteinExistence type="predicted"/>
<evidence type="ECO:0000259" key="1">
    <source>
        <dbReference type="Pfam" id="PF01326"/>
    </source>
</evidence>
<dbReference type="Pfam" id="PF01326">
    <property type="entry name" value="PPDK_N"/>
    <property type="match status" value="1"/>
</dbReference>
<reference evidence="2" key="1">
    <citation type="journal article" date="2022" name="Cell">
        <title>Design, construction, and in vivo augmentation of a complex gut microbiome.</title>
        <authorList>
            <person name="Cheng A.G."/>
            <person name="Ho P.Y."/>
            <person name="Aranda-Diaz A."/>
            <person name="Jain S."/>
            <person name="Yu F.B."/>
            <person name="Meng X."/>
            <person name="Wang M."/>
            <person name="Iakiviak M."/>
            <person name="Nagashima K."/>
            <person name="Zhao A."/>
            <person name="Murugkar P."/>
            <person name="Patil A."/>
            <person name="Atabakhsh K."/>
            <person name="Weakley A."/>
            <person name="Yan J."/>
            <person name="Brumbaugh A.R."/>
            <person name="Higginbottom S."/>
            <person name="Dimas A."/>
            <person name="Shiver A.L."/>
            <person name="Deutschbauer A."/>
            <person name="Neff N."/>
            <person name="Sonnenburg J.L."/>
            <person name="Huang K.C."/>
            <person name="Fischbach M.A."/>
        </authorList>
    </citation>
    <scope>NUCLEOTIDE SEQUENCE</scope>
    <source>
        <strain evidence="2">DSM 19829</strain>
    </source>
</reference>
<feature type="domain" description="Pyruvate phosphate dikinase AMP/ATP-binding" evidence="1">
    <location>
        <begin position="287"/>
        <end position="660"/>
    </location>
</feature>
<dbReference type="InterPro" id="IPR013815">
    <property type="entry name" value="ATP_grasp_subdomain_1"/>
</dbReference>
<protein>
    <submittedName>
        <fullName evidence="2">PEP/pyruvate-binding domain-containing protein</fullName>
    </submittedName>
</protein>
<evidence type="ECO:0000313" key="3">
    <source>
        <dbReference type="Proteomes" id="UP001060164"/>
    </source>
</evidence>
<gene>
    <name evidence="2" type="ORF">NQ502_12055</name>
</gene>
<accession>A0ABY5VCU2</accession>
<dbReference type="Gene3D" id="3.30.1490.20">
    <property type="entry name" value="ATP-grasp fold, A domain"/>
    <property type="match status" value="1"/>
</dbReference>
<keyword evidence="3" id="KW-1185">Reference proteome</keyword>
<dbReference type="InterPro" id="IPR002192">
    <property type="entry name" value="PPDK_AMP/ATP-bd"/>
</dbReference>
<sequence length="859" mass="98456">MSCATEDINRLLLCEECFTNIVWQVTEQAEFWQALSGLIETAAEEGKKILYMRFSERSELPEISDRVATVHIPLTHQFEAFTAAVYRTIRRQGENVLYILDPLSELQSVWNTDLMMKNFFCVISSAVRQKKGMAFYMLTRGRHSSRTVSEIRRMTDIMLDLYSDFRHLYLRPQKTGEYTSGTIFMPHIYDAEKRRFYPVRDGILASHFQRALNFGSGRGHTTDIDSWDRFFEDARRDFESGHEITEACSRMCSIMMSREPHMQKLVRENYEPEDYFFVSEHMIGTGLIGGKACGMLTARKLIENKRPDIYERLEPHDSFFIGADVFYSYIVENHLWELHMRQKDPEHYFELGEQLAGKLKHGSFSRGFEEEICRMLEYYGQSPVIVRSSSLLEDGFGNAFAGKYESVFCANAGSMEERLQEFENAVRVVYASTMSRSALDYRLRRGLDRKDEQMALLVQRVFGSHYGDYFMPCAAGVGYSYSAYRFLETLNPGAGMLRLVMGLGTSAVDRTEGSYPRLVSLDKPSALAYKDSSEHHSHSQRSVEVIDKSTKALERILQDQIEDVLPEYMKRILLEHDTDAERMMRERGINRNITFISCRGVVQNAGLMKDMKDLLEVLQQGYGQAVDIEFTVNLSEEGEYIINLLQCRPLQAFGDQGQAGAGRDFTEEEILLDCRHTSMGNSQQTAVDAIVYVDPVKYYRMPYYEKAKVARIIGSVNWHYRDSGKKLLLMVPGRIGTSSPELGVPTVFSDISGFCAIFELAESKAGYQPELSYGSHIFQDLVENEILYTAVFEDGRTAVFHPDRLVTMKNQIQKIVPDIGSYQDIVGLYLTGRSNCTLYHDMSCERTVLCMDPQKRISM</sequence>
<dbReference type="Proteomes" id="UP001060164">
    <property type="component" value="Chromosome"/>
</dbReference>
<evidence type="ECO:0000313" key="2">
    <source>
        <dbReference type="EMBL" id="UWP58122.1"/>
    </source>
</evidence>
<organism evidence="2 3">
    <name type="scientific">Ruminococcus gauvreauii</name>
    <dbReference type="NCBI Taxonomy" id="438033"/>
    <lineage>
        <taxon>Bacteria</taxon>
        <taxon>Bacillati</taxon>
        <taxon>Bacillota</taxon>
        <taxon>Clostridia</taxon>
        <taxon>Eubacteriales</taxon>
        <taxon>Oscillospiraceae</taxon>
        <taxon>Ruminococcus</taxon>
    </lineage>
</organism>
<dbReference type="RefSeq" id="WP_028530305.1">
    <property type="nucleotide sequence ID" value="NZ_CABLBR010000057.1"/>
</dbReference>
<name>A0ABY5VCU2_9FIRM</name>